<feature type="chain" id="PRO_5032966391" description="Phytocyanin domain-containing protein" evidence="3">
    <location>
        <begin position="22"/>
        <end position="237"/>
    </location>
</feature>
<evidence type="ECO:0000256" key="2">
    <source>
        <dbReference type="SAM" id="Phobius"/>
    </source>
</evidence>
<dbReference type="Pfam" id="PF02298">
    <property type="entry name" value="Cu_bind_like"/>
    <property type="match status" value="1"/>
</dbReference>
<evidence type="ECO:0000313" key="6">
    <source>
        <dbReference type="Proteomes" id="UP000636709"/>
    </source>
</evidence>
<proteinExistence type="predicted"/>
<dbReference type="InterPro" id="IPR003245">
    <property type="entry name" value="Phytocyanin_dom"/>
</dbReference>
<dbReference type="PANTHER" id="PTHR33021">
    <property type="entry name" value="BLUE COPPER PROTEIN"/>
    <property type="match status" value="1"/>
</dbReference>
<name>A0A835G205_9POAL</name>
<keyword evidence="2" id="KW-1133">Transmembrane helix</keyword>
<feature type="signal peptide" evidence="3">
    <location>
        <begin position="1"/>
        <end position="21"/>
    </location>
</feature>
<evidence type="ECO:0000313" key="5">
    <source>
        <dbReference type="EMBL" id="KAF8783715.1"/>
    </source>
</evidence>
<dbReference type="SUPFAM" id="SSF49503">
    <property type="entry name" value="Cupredoxins"/>
    <property type="match status" value="1"/>
</dbReference>
<keyword evidence="6" id="KW-1185">Reference proteome</keyword>
<dbReference type="Proteomes" id="UP000636709">
    <property type="component" value="Unassembled WGS sequence"/>
</dbReference>
<dbReference type="InterPro" id="IPR008972">
    <property type="entry name" value="Cupredoxin"/>
</dbReference>
<evidence type="ECO:0000256" key="1">
    <source>
        <dbReference type="SAM" id="MobiDB-lite"/>
    </source>
</evidence>
<keyword evidence="2" id="KW-0812">Transmembrane</keyword>
<dbReference type="AlphaFoldDB" id="A0A835G205"/>
<accession>A0A835G205</accession>
<reference evidence="5" key="1">
    <citation type="submission" date="2020-07" db="EMBL/GenBank/DDBJ databases">
        <title>Genome sequence and genetic diversity analysis of an under-domesticated orphan crop, white fonio (Digitaria exilis).</title>
        <authorList>
            <person name="Bennetzen J.L."/>
            <person name="Chen S."/>
            <person name="Ma X."/>
            <person name="Wang X."/>
            <person name="Yssel A.E.J."/>
            <person name="Chaluvadi S.R."/>
            <person name="Johnson M."/>
            <person name="Gangashetty P."/>
            <person name="Hamidou F."/>
            <person name="Sanogo M.D."/>
            <person name="Zwaenepoel A."/>
            <person name="Wallace J."/>
            <person name="Van De Peer Y."/>
            <person name="Van Deynze A."/>
        </authorList>
    </citation>
    <scope>NUCLEOTIDE SEQUENCE</scope>
    <source>
        <tissue evidence="5">Leaves</tissue>
    </source>
</reference>
<comment type="caution">
    <text evidence="5">The sequence shown here is derived from an EMBL/GenBank/DDBJ whole genome shotgun (WGS) entry which is preliminary data.</text>
</comment>
<organism evidence="5 6">
    <name type="scientific">Digitaria exilis</name>
    <dbReference type="NCBI Taxonomy" id="1010633"/>
    <lineage>
        <taxon>Eukaryota</taxon>
        <taxon>Viridiplantae</taxon>
        <taxon>Streptophyta</taxon>
        <taxon>Embryophyta</taxon>
        <taxon>Tracheophyta</taxon>
        <taxon>Spermatophyta</taxon>
        <taxon>Magnoliopsida</taxon>
        <taxon>Liliopsida</taxon>
        <taxon>Poales</taxon>
        <taxon>Poaceae</taxon>
        <taxon>PACMAD clade</taxon>
        <taxon>Panicoideae</taxon>
        <taxon>Panicodae</taxon>
        <taxon>Paniceae</taxon>
        <taxon>Anthephorinae</taxon>
        <taxon>Digitaria</taxon>
    </lineage>
</organism>
<protein>
    <recommendedName>
        <fullName evidence="4">Phytocyanin domain-containing protein</fullName>
    </recommendedName>
</protein>
<sequence>MASSSALALACFAFLAATAGATQYKVGGDNGWAVPDASAESFNTWAEKTSFQIGDELCKCLYSATDSHLHRFDSFRFPCSSCFFNLATLTSHFLVAVFVYPKDKDSVLLVEPADYNTCNTTSYDKQFTDGSTTFTLDHAGAYFFISGVEANCRANEKLIVMVSGEGPAAAPAGAPPSSGGGGKAPPSSSASSKSPAPKNSKGAPSSAKGDKNGAAGLTVAGFAASVVGCIAYAMLAF</sequence>
<dbReference type="GO" id="GO:0009055">
    <property type="term" value="F:electron transfer activity"/>
    <property type="evidence" value="ECO:0007669"/>
    <property type="project" value="InterPro"/>
</dbReference>
<dbReference type="PANTHER" id="PTHR33021:SF59">
    <property type="entry name" value="OS02G0162200 PROTEIN"/>
    <property type="match status" value="1"/>
</dbReference>
<dbReference type="PROSITE" id="PS51485">
    <property type="entry name" value="PHYTOCYANIN"/>
    <property type="match status" value="1"/>
</dbReference>
<feature type="transmembrane region" description="Helical" evidence="2">
    <location>
        <begin position="75"/>
        <end position="100"/>
    </location>
</feature>
<keyword evidence="2" id="KW-0472">Membrane</keyword>
<dbReference type="OrthoDB" id="691587at2759"/>
<dbReference type="GO" id="GO:0005886">
    <property type="term" value="C:plasma membrane"/>
    <property type="evidence" value="ECO:0007669"/>
    <property type="project" value="TreeGrafter"/>
</dbReference>
<feature type="region of interest" description="Disordered" evidence="1">
    <location>
        <begin position="170"/>
        <end position="211"/>
    </location>
</feature>
<gene>
    <name evidence="5" type="ORF">HU200_000146</name>
</gene>
<feature type="domain" description="Phytocyanin" evidence="4">
    <location>
        <begin position="22"/>
        <end position="164"/>
    </location>
</feature>
<evidence type="ECO:0000256" key="3">
    <source>
        <dbReference type="SAM" id="SignalP"/>
    </source>
</evidence>
<feature type="transmembrane region" description="Helical" evidence="2">
    <location>
        <begin position="214"/>
        <end position="235"/>
    </location>
</feature>
<keyword evidence="3" id="KW-0732">Signal</keyword>
<feature type="compositionally biased region" description="Low complexity" evidence="1">
    <location>
        <begin position="184"/>
        <end position="207"/>
    </location>
</feature>
<dbReference type="InterPro" id="IPR039391">
    <property type="entry name" value="Phytocyanin-like"/>
</dbReference>
<dbReference type="EMBL" id="JACEFO010000036">
    <property type="protein sequence ID" value="KAF8783715.1"/>
    <property type="molecule type" value="Genomic_DNA"/>
</dbReference>
<evidence type="ECO:0000259" key="4">
    <source>
        <dbReference type="PROSITE" id="PS51485"/>
    </source>
</evidence>
<dbReference type="Gene3D" id="2.60.40.420">
    <property type="entry name" value="Cupredoxins - blue copper proteins"/>
    <property type="match status" value="1"/>
</dbReference>